<accession>A0A9X4AIB9</accession>
<evidence type="ECO:0000256" key="1">
    <source>
        <dbReference type="ARBA" id="ARBA00022801"/>
    </source>
</evidence>
<dbReference type="AlphaFoldDB" id="A0A9X4AIB9"/>
<proteinExistence type="predicted"/>
<sequence length="278" mass="31824">MPNYQSIIIGKGKPLIFLPAFGFSGKEGLNIADALSNTYECHLLDLPGIGKSEGIKGKVSIHDIAIWLKQYVDQCRFDAITLIGHSMGGAVAMCFASIFSENVEKLVLLDQGHIIIPRFPTKEFGVFGYLLPIISVLERTIGKPFVKLLHKFYIHIENNGTKELFQDELKEFCQRFHVEESDYIREALKEDVVFTQEGLRLYFGYYRLNLPQLLQQITSPCLLIYASYINYDPERATKTKEAVKRLVTKNNVTLLKLDSHHYVHWSGEECLKNMKKFL</sequence>
<dbReference type="PANTHER" id="PTHR43798:SF31">
    <property type="entry name" value="AB HYDROLASE SUPERFAMILY PROTEIN YCLE"/>
    <property type="match status" value="1"/>
</dbReference>
<dbReference type="GO" id="GO:0016787">
    <property type="term" value="F:hydrolase activity"/>
    <property type="evidence" value="ECO:0007669"/>
    <property type="project" value="UniProtKB-KW"/>
</dbReference>
<dbReference type="SUPFAM" id="SSF53474">
    <property type="entry name" value="alpha/beta-Hydrolases"/>
    <property type="match status" value="1"/>
</dbReference>
<dbReference type="Pfam" id="PF00561">
    <property type="entry name" value="Abhydrolase_1"/>
    <property type="match status" value="1"/>
</dbReference>
<keyword evidence="4" id="KW-1185">Reference proteome</keyword>
<evidence type="ECO:0000313" key="4">
    <source>
        <dbReference type="Proteomes" id="UP001145072"/>
    </source>
</evidence>
<dbReference type="EMBL" id="JAMQJZ010000008">
    <property type="protein sequence ID" value="MDC3420997.1"/>
    <property type="molecule type" value="Genomic_DNA"/>
</dbReference>
<protein>
    <submittedName>
        <fullName evidence="3">Alpha/beta hydrolase</fullName>
    </submittedName>
</protein>
<comment type="caution">
    <text evidence="3">The sequence shown here is derived from an EMBL/GenBank/DDBJ whole genome shotgun (WGS) entry which is preliminary data.</text>
</comment>
<dbReference type="Gene3D" id="3.40.50.1820">
    <property type="entry name" value="alpha/beta hydrolase"/>
    <property type="match status" value="1"/>
</dbReference>
<dbReference type="Proteomes" id="UP001145072">
    <property type="component" value="Unassembled WGS sequence"/>
</dbReference>
<dbReference type="InterPro" id="IPR050266">
    <property type="entry name" value="AB_hydrolase_sf"/>
</dbReference>
<keyword evidence="1 3" id="KW-0378">Hydrolase</keyword>
<dbReference type="RefSeq" id="WP_259867533.1">
    <property type="nucleotide sequence ID" value="NZ_JAMQJZ010000008.1"/>
</dbReference>
<reference evidence="3" key="1">
    <citation type="submission" date="2022-06" db="EMBL/GenBank/DDBJ databases">
        <title>Aquibacillus sp. a new bacterium isolated from soil saline samples.</title>
        <authorList>
            <person name="Galisteo C."/>
            <person name="De La Haba R."/>
            <person name="Sanchez-Porro C."/>
            <person name="Ventosa A."/>
        </authorList>
    </citation>
    <scope>NUCLEOTIDE SEQUENCE</scope>
    <source>
        <strain evidence="3">JCM 12387</strain>
    </source>
</reference>
<name>A0A9X4AIB9_9BACI</name>
<evidence type="ECO:0000259" key="2">
    <source>
        <dbReference type="Pfam" id="PF00561"/>
    </source>
</evidence>
<dbReference type="InterPro" id="IPR000073">
    <property type="entry name" value="AB_hydrolase_1"/>
</dbReference>
<feature type="domain" description="AB hydrolase-1" evidence="2">
    <location>
        <begin position="13"/>
        <end position="115"/>
    </location>
</feature>
<evidence type="ECO:0000313" key="3">
    <source>
        <dbReference type="EMBL" id="MDC3420997.1"/>
    </source>
</evidence>
<dbReference type="PANTHER" id="PTHR43798">
    <property type="entry name" value="MONOACYLGLYCEROL LIPASE"/>
    <property type="match status" value="1"/>
</dbReference>
<gene>
    <name evidence="3" type="ORF">NC661_11510</name>
</gene>
<dbReference type="PRINTS" id="PR00111">
    <property type="entry name" value="ABHYDROLASE"/>
</dbReference>
<dbReference type="InterPro" id="IPR029058">
    <property type="entry name" value="AB_hydrolase_fold"/>
</dbReference>
<dbReference type="GO" id="GO:0016020">
    <property type="term" value="C:membrane"/>
    <property type="evidence" value="ECO:0007669"/>
    <property type="project" value="TreeGrafter"/>
</dbReference>
<organism evidence="3 4">
    <name type="scientific">Aquibacillus koreensis</name>
    <dbReference type="NCBI Taxonomy" id="279446"/>
    <lineage>
        <taxon>Bacteria</taxon>
        <taxon>Bacillati</taxon>
        <taxon>Bacillota</taxon>
        <taxon>Bacilli</taxon>
        <taxon>Bacillales</taxon>
        <taxon>Bacillaceae</taxon>
        <taxon>Aquibacillus</taxon>
    </lineage>
</organism>